<dbReference type="PANTHER" id="PTHR18968:SF166">
    <property type="entry name" value="2-HYDROXYACYL-COA LYASE 2"/>
    <property type="match status" value="1"/>
</dbReference>
<dbReference type="GO" id="GO:0050660">
    <property type="term" value="F:flavin adenine dinucleotide binding"/>
    <property type="evidence" value="ECO:0007669"/>
    <property type="project" value="TreeGrafter"/>
</dbReference>
<evidence type="ECO:0000313" key="7">
    <source>
        <dbReference type="Proteomes" id="UP000663870"/>
    </source>
</evidence>
<dbReference type="GO" id="GO:0009097">
    <property type="term" value="P:isoleucine biosynthetic process"/>
    <property type="evidence" value="ECO:0007669"/>
    <property type="project" value="TreeGrafter"/>
</dbReference>
<dbReference type="GO" id="GO:0005948">
    <property type="term" value="C:acetolactate synthase complex"/>
    <property type="evidence" value="ECO:0007669"/>
    <property type="project" value="TreeGrafter"/>
</dbReference>
<dbReference type="Pfam" id="PF02775">
    <property type="entry name" value="TPP_enzyme_C"/>
    <property type="match status" value="1"/>
</dbReference>
<keyword evidence="7" id="KW-1185">Reference proteome</keyword>
<organism evidence="4 6">
    <name type="scientific">Rotaria sordida</name>
    <dbReference type="NCBI Taxonomy" id="392033"/>
    <lineage>
        <taxon>Eukaryota</taxon>
        <taxon>Metazoa</taxon>
        <taxon>Spiralia</taxon>
        <taxon>Gnathifera</taxon>
        <taxon>Rotifera</taxon>
        <taxon>Eurotatoria</taxon>
        <taxon>Bdelloidea</taxon>
        <taxon>Philodinida</taxon>
        <taxon>Philodinidae</taxon>
        <taxon>Rotaria</taxon>
    </lineage>
</organism>
<dbReference type="SUPFAM" id="SSF52518">
    <property type="entry name" value="Thiamin diphosphate-binding fold (THDP-binding)"/>
    <property type="match status" value="1"/>
</dbReference>
<evidence type="ECO:0000313" key="6">
    <source>
        <dbReference type="Proteomes" id="UP000663854"/>
    </source>
</evidence>
<proteinExistence type="inferred from homology"/>
<dbReference type="Proteomes" id="UP000663854">
    <property type="component" value="Unassembled WGS sequence"/>
</dbReference>
<reference evidence="4" key="1">
    <citation type="submission" date="2021-02" db="EMBL/GenBank/DDBJ databases">
        <authorList>
            <person name="Nowell W R."/>
        </authorList>
    </citation>
    <scope>NUCLEOTIDE SEQUENCE</scope>
</reference>
<dbReference type="GO" id="GO:0003984">
    <property type="term" value="F:acetolactate synthase activity"/>
    <property type="evidence" value="ECO:0007669"/>
    <property type="project" value="TreeGrafter"/>
</dbReference>
<comment type="caution">
    <text evidence="4">The sequence shown here is derived from an EMBL/GenBank/DDBJ whole genome shotgun (WGS) entry which is preliminary data.</text>
</comment>
<dbReference type="PANTHER" id="PTHR18968">
    <property type="entry name" value="THIAMINE PYROPHOSPHATE ENZYMES"/>
    <property type="match status" value="1"/>
</dbReference>
<comment type="similarity">
    <text evidence="2">Belongs to the TPP enzyme family.</text>
</comment>
<sequence>MPVGLLDSQSILPPTSTSDLVEPFESMDIRYFLGGAVCDFHLGYGKVLSRKSKIIIINRNSFCLYQNSDVFVWKPTLTINGDPANFIVRLHKISSEKNYKFPNLWIESLRDKDNIKQEANLKKGLELTVDHLNSVRVLQELENQSPDNAILISDHGDFVATPVYLLCPREPLTWLDPGAFGTLAVGVEFPLGIKLVRPEASLWIIYGNDALGYSIMEYDTFIRHKIYELFLIDNVLFFFE</sequence>
<dbReference type="AlphaFoldDB" id="A0A815PN02"/>
<evidence type="ECO:0000259" key="3">
    <source>
        <dbReference type="Pfam" id="PF02775"/>
    </source>
</evidence>
<dbReference type="InterPro" id="IPR045229">
    <property type="entry name" value="TPP_enz"/>
</dbReference>
<dbReference type="Proteomes" id="UP000663870">
    <property type="component" value="Unassembled WGS sequence"/>
</dbReference>
<accession>A0A815PN02</accession>
<dbReference type="Gene3D" id="3.40.50.970">
    <property type="match status" value="1"/>
</dbReference>
<protein>
    <recommendedName>
        <fullName evidence="3">Thiamine pyrophosphate enzyme TPP-binding domain-containing protein</fullName>
    </recommendedName>
</protein>
<evidence type="ECO:0000313" key="4">
    <source>
        <dbReference type="EMBL" id="CAF1451799.1"/>
    </source>
</evidence>
<dbReference type="InterPro" id="IPR011766">
    <property type="entry name" value="TPP_enzyme_TPP-bd"/>
</dbReference>
<dbReference type="GO" id="GO:0009099">
    <property type="term" value="P:L-valine biosynthetic process"/>
    <property type="evidence" value="ECO:0007669"/>
    <property type="project" value="TreeGrafter"/>
</dbReference>
<gene>
    <name evidence="5" type="ORF">JXQ802_LOCUS52947</name>
    <name evidence="4" type="ORF">PYM288_LOCUS36583</name>
</gene>
<evidence type="ECO:0000256" key="1">
    <source>
        <dbReference type="ARBA" id="ARBA00001964"/>
    </source>
</evidence>
<comment type="cofactor">
    <cofactor evidence="1">
        <name>thiamine diphosphate</name>
        <dbReference type="ChEBI" id="CHEBI:58937"/>
    </cofactor>
</comment>
<evidence type="ECO:0000313" key="5">
    <source>
        <dbReference type="EMBL" id="CAF1639248.1"/>
    </source>
</evidence>
<dbReference type="EMBL" id="CAJNOH010007191">
    <property type="protein sequence ID" value="CAF1451799.1"/>
    <property type="molecule type" value="Genomic_DNA"/>
</dbReference>
<evidence type="ECO:0000256" key="2">
    <source>
        <dbReference type="ARBA" id="ARBA00007812"/>
    </source>
</evidence>
<dbReference type="EMBL" id="CAJNOL010008833">
    <property type="protein sequence ID" value="CAF1639248.1"/>
    <property type="molecule type" value="Genomic_DNA"/>
</dbReference>
<feature type="domain" description="Thiamine pyrophosphate enzyme TPP-binding" evidence="3">
    <location>
        <begin position="166"/>
        <end position="226"/>
    </location>
</feature>
<dbReference type="InterPro" id="IPR029061">
    <property type="entry name" value="THDP-binding"/>
</dbReference>
<dbReference type="GO" id="GO:0030976">
    <property type="term" value="F:thiamine pyrophosphate binding"/>
    <property type="evidence" value="ECO:0007669"/>
    <property type="project" value="InterPro"/>
</dbReference>
<name>A0A815PN02_9BILA</name>